<organism evidence="1 2">
    <name type="scientific">Maioricimonas rarisocia</name>
    <dbReference type="NCBI Taxonomy" id="2528026"/>
    <lineage>
        <taxon>Bacteria</taxon>
        <taxon>Pseudomonadati</taxon>
        <taxon>Planctomycetota</taxon>
        <taxon>Planctomycetia</taxon>
        <taxon>Planctomycetales</taxon>
        <taxon>Planctomycetaceae</taxon>
        <taxon>Maioricimonas</taxon>
    </lineage>
</organism>
<dbReference type="KEGG" id="mri:Mal4_30940"/>
<dbReference type="Proteomes" id="UP000320496">
    <property type="component" value="Chromosome"/>
</dbReference>
<gene>
    <name evidence="1" type="ORF">Mal4_30940</name>
</gene>
<dbReference type="AlphaFoldDB" id="A0A517Z8G0"/>
<proteinExistence type="predicted"/>
<name>A0A517Z8G0_9PLAN</name>
<dbReference type="RefSeq" id="WP_145370014.1">
    <property type="nucleotide sequence ID" value="NZ_CP036275.1"/>
</dbReference>
<evidence type="ECO:0000313" key="1">
    <source>
        <dbReference type="EMBL" id="QDU38764.1"/>
    </source>
</evidence>
<protein>
    <submittedName>
        <fullName evidence="1">Uncharacterized protein</fullName>
    </submittedName>
</protein>
<evidence type="ECO:0000313" key="2">
    <source>
        <dbReference type="Proteomes" id="UP000320496"/>
    </source>
</evidence>
<accession>A0A517Z8G0</accession>
<dbReference type="EMBL" id="CP036275">
    <property type="protein sequence ID" value="QDU38764.1"/>
    <property type="molecule type" value="Genomic_DNA"/>
</dbReference>
<sequence length="64" mass="7255">MNERVKVFTYSSGTGSTVIETSLEEHINEWLEHTDGEVVRVTQSESERRGTAHLTVCIWYRAAG</sequence>
<keyword evidence="2" id="KW-1185">Reference proteome</keyword>
<reference evidence="1 2" key="1">
    <citation type="submission" date="2019-02" db="EMBL/GenBank/DDBJ databases">
        <title>Deep-cultivation of Planctomycetes and their phenomic and genomic characterization uncovers novel biology.</title>
        <authorList>
            <person name="Wiegand S."/>
            <person name="Jogler M."/>
            <person name="Boedeker C."/>
            <person name="Pinto D."/>
            <person name="Vollmers J."/>
            <person name="Rivas-Marin E."/>
            <person name="Kohn T."/>
            <person name="Peeters S.H."/>
            <person name="Heuer A."/>
            <person name="Rast P."/>
            <person name="Oberbeckmann S."/>
            <person name="Bunk B."/>
            <person name="Jeske O."/>
            <person name="Meyerdierks A."/>
            <person name="Storesund J.E."/>
            <person name="Kallscheuer N."/>
            <person name="Luecker S."/>
            <person name="Lage O.M."/>
            <person name="Pohl T."/>
            <person name="Merkel B.J."/>
            <person name="Hornburger P."/>
            <person name="Mueller R.-W."/>
            <person name="Bruemmer F."/>
            <person name="Labrenz M."/>
            <person name="Spormann A.M."/>
            <person name="Op den Camp H."/>
            <person name="Overmann J."/>
            <person name="Amann R."/>
            <person name="Jetten M.S.M."/>
            <person name="Mascher T."/>
            <person name="Medema M.H."/>
            <person name="Devos D.P."/>
            <person name="Kaster A.-K."/>
            <person name="Ovreas L."/>
            <person name="Rohde M."/>
            <person name="Galperin M.Y."/>
            <person name="Jogler C."/>
        </authorList>
    </citation>
    <scope>NUCLEOTIDE SEQUENCE [LARGE SCALE GENOMIC DNA]</scope>
    <source>
        <strain evidence="1 2">Mal4</strain>
    </source>
</reference>